<protein>
    <submittedName>
        <fullName evidence="9">ABC transporter substrate-binding protein</fullName>
    </submittedName>
</protein>
<dbReference type="STRING" id="1150625.Q75_01220"/>
<sequence length="325" mass="34925">MKRLFVGIMALLLVLTGCQNAMQEETVESKETKIGILLSDSGLGDGSFNDSAFRGLEKSRDELGILFDYREAPTGNYEEMLVDLVEQGNDLVIGLGFSVQEALEKVAGENPEQQFLLIDGVSELENVISITFKEHEGSFLVGMVAAMTSNTGKIGFIGGADIELIHRFEVGYTQGAQYVNPDIEVIADYANNFGDSTLGSIIAEEQIEKGVDFIYPAAGFTGVGALQTAQSKGVYGAGVDSDQFLLAEKAVVSSMLKNVDVAVFDTTKNLVNNQLTEQVYTLGLVESGVGLAPIRVVELTTEQQQLIEEATEAISAGKIDVQTKK</sequence>
<keyword evidence="10" id="KW-1185">Reference proteome</keyword>
<keyword evidence="5" id="KW-0472">Membrane</keyword>
<evidence type="ECO:0000313" key="9">
    <source>
        <dbReference type="EMBL" id="KUP09093.1"/>
    </source>
</evidence>
<feature type="chain" id="PRO_5038850207" evidence="7">
    <location>
        <begin position="22"/>
        <end position="325"/>
    </location>
</feature>
<accession>A0A147KC69</accession>
<dbReference type="PROSITE" id="PS51257">
    <property type="entry name" value="PROKAR_LIPOPROTEIN"/>
    <property type="match status" value="1"/>
</dbReference>
<keyword evidence="3" id="KW-1003">Cell membrane</keyword>
<name>A0A147KC69_9BACI</name>
<dbReference type="RefSeq" id="WP_059350067.1">
    <property type="nucleotide sequence ID" value="NZ_LDYG01000003.1"/>
</dbReference>
<keyword evidence="4 7" id="KW-0732">Signal</keyword>
<evidence type="ECO:0000256" key="7">
    <source>
        <dbReference type="SAM" id="SignalP"/>
    </source>
</evidence>
<keyword evidence="6" id="KW-0449">Lipoprotein</keyword>
<evidence type="ECO:0000256" key="4">
    <source>
        <dbReference type="ARBA" id="ARBA00022729"/>
    </source>
</evidence>
<dbReference type="OrthoDB" id="9784230at2"/>
<comment type="similarity">
    <text evidence="2">Belongs to the BMP lipoprotein family.</text>
</comment>
<feature type="domain" description="ABC transporter substrate-binding protein PnrA-like" evidence="8">
    <location>
        <begin position="37"/>
        <end position="320"/>
    </location>
</feature>
<evidence type="ECO:0000256" key="2">
    <source>
        <dbReference type="ARBA" id="ARBA00008610"/>
    </source>
</evidence>
<dbReference type="GO" id="GO:0005886">
    <property type="term" value="C:plasma membrane"/>
    <property type="evidence" value="ECO:0007669"/>
    <property type="project" value="UniProtKB-SubCell"/>
</dbReference>
<evidence type="ECO:0000259" key="8">
    <source>
        <dbReference type="Pfam" id="PF02608"/>
    </source>
</evidence>
<gene>
    <name evidence="9" type="ORF">Q75_01220</name>
</gene>
<dbReference type="InterPro" id="IPR003760">
    <property type="entry name" value="PnrA-like"/>
</dbReference>
<reference evidence="9 10" key="1">
    <citation type="journal article" date="2016" name="Front. Microbiol.">
        <title>Microevolution Analysis of Bacillus coahuilensis Unveils Differences in Phosphorus Acquisition Strategies and Their Regulation.</title>
        <authorList>
            <person name="Gomez-Lunar Z."/>
            <person name="Hernandez-Gonzalez I."/>
            <person name="Rodriguez-Torres M.D."/>
            <person name="Souza V."/>
            <person name="Olmedo-Alvarez G."/>
        </authorList>
    </citation>
    <scope>NUCLEOTIDE SEQUENCE [LARGE SCALE GENOMIC DNA]</scope>
    <source>
        <strain evidence="10">p1.1.43</strain>
    </source>
</reference>
<evidence type="ECO:0000256" key="5">
    <source>
        <dbReference type="ARBA" id="ARBA00023136"/>
    </source>
</evidence>
<dbReference type="AlphaFoldDB" id="A0A147KC69"/>
<feature type="signal peptide" evidence="7">
    <location>
        <begin position="1"/>
        <end position="21"/>
    </location>
</feature>
<dbReference type="Pfam" id="PF02608">
    <property type="entry name" value="Bmp"/>
    <property type="match status" value="1"/>
</dbReference>
<dbReference type="InterPro" id="IPR028082">
    <property type="entry name" value="Peripla_BP_I"/>
</dbReference>
<organism evidence="9 10">
    <name type="scientific">Bacillus coahuilensis p1.1.43</name>
    <dbReference type="NCBI Taxonomy" id="1150625"/>
    <lineage>
        <taxon>Bacteria</taxon>
        <taxon>Bacillati</taxon>
        <taxon>Bacillota</taxon>
        <taxon>Bacilli</taxon>
        <taxon>Bacillales</taxon>
        <taxon>Bacillaceae</taxon>
        <taxon>Bacillus</taxon>
    </lineage>
</organism>
<comment type="caution">
    <text evidence="9">The sequence shown here is derived from an EMBL/GenBank/DDBJ whole genome shotgun (WGS) entry which is preliminary data.</text>
</comment>
<evidence type="ECO:0000256" key="1">
    <source>
        <dbReference type="ARBA" id="ARBA00004193"/>
    </source>
</evidence>
<dbReference type="Gene3D" id="3.40.50.2300">
    <property type="match status" value="2"/>
</dbReference>
<evidence type="ECO:0000256" key="6">
    <source>
        <dbReference type="ARBA" id="ARBA00023288"/>
    </source>
</evidence>
<dbReference type="SUPFAM" id="SSF53822">
    <property type="entry name" value="Periplasmic binding protein-like I"/>
    <property type="match status" value="1"/>
</dbReference>
<evidence type="ECO:0000313" key="10">
    <source>
        <dbReference type="Proteomes" id="UP000074108"/>
    </source>
</evidence>
<dbReference type="EMBL" id="LDYG01000003">
    <property type="protein sequence ID" value="KUP09093.1"/>
    <property type="molecule type" value="Genomic_DNA"/>
</dbReference>
<comment type="subcellular location">
    <subcellularLocation>
        <location evidence="1">Cell membrane</location>
        <topology evidence="1">Lipid-anchor</topology>
    </subcellularLocation>
</comment>
<dbReference type="Proteomes" id="UP000074108">
    <property type="component" value="Unassembled WGS sequence"/>
</dbReference>
<dbReference type="CDD" id="cd06354">
    <property type="entry name" value="PBP1_PrnA-like"/>
    <property type="match status" value="1"/>
</dbReference>
<dbReference type="PATRIC" id="fig|1150625.3.peg.255"/>
<dbReference type="PANTHER" id="PTHR34296">
    <property type="entry name" value="TRANSCRIPTIONAL ACTIVATOR PROTEIN MED"/>
    <property type="match status" value="1"/>
</dbReference>
<proteinExistence type="inferred from homology"/>
<dbReference type="InterPro" id="IPR050957">
    <property type="entry name" value="BMP_lipoprotein"/>
</dbReference>
<evidence type="ECO:0000256" key="3">
    <source>
        <dbReference type="ARBA" id="ARBA00022475"/>
    </source>
</evidence>
<dbReference type="PANTHER" id="PTHR34296:SF2">
    <property type="entry name" value="ABC TRANSPORTER GUANOSINE-BINDING PROTEIN NUPN"/>
    <property type="match status" value="1"/>
</dbReference>